<sequence length="190" mass="21793">MRPTDARKRVYKRWPQLVNANSTAQPQYRAYDRCALALYFRDGTQGWSRLIIPLATVPTAPSVPTVVLPIELQLVCIVKELFHVLHRAKARITECRPRRGSIEVETIAFVAERYVFTTEVSHLLVRVLDMVGRRTNVRIEEGQTGADRCLGRARRRVADARELHLARRYLLLLVLLVEAGLLADRNVNHF</sequence>
<feature type="transmembrane region" description="Helical" evidence="1">
    <location>
        <begin position="165"/>
        <end position="183"/>
    </location>
</feature>
<dbReference type="VEuPathDB" id="VectorBase:ACUA008212"/>
<reference evidence="3" key="1">
    <citation type="submission" date="2013-09" db="EMBL/GenBank/DDBJ databases">
        <title>The Genome Sequence of Anopheles culicifacies species A.</title>
        <authorList>
            <consortium name="The Broad Institute Genomics Platform"/>
            <person name="Neafsey D.E."/>
            <person name="Besansky N."/>
            <person name="Howell P."/>
            <person name="Walton C."/>
            <person name="Young S.K."/>
            <person name="Zeng Q."/>
            <person name="Gargeya S."/>
            <person name="Fitzgerald M."/>
            <person name="Haas B."/>
            <person name="Abouelleil A."/>
            <person name="Allen A.W."/>
            <person name="Alvarado L."/>
            <person name="Arachchi H.M."/>
            <person name="Berlin A.M."/>
            <person name="Chapman S.B."/>
            <person name="Gainer-Dewar J."/>
            <person name="Goldberg J."/>
            <person name="Griggs A."/>
            <person name="Gujja S."/>
            <person name="Hansen M."/>
            <person name="Howarth C."/>
            <person name="Imamovic A."/>
            <person name="Ireland A."/>
            <person name="Larimer J."/>
            <person name="McCowan C."/>
            <person name="Murphy C."/>
            <person name="Pearson M."/>
            <person name="Poon T.W."/>
            <person name="Priest M."/>
            <person name="Roberts A."/>
            <person name="Saif S."/>
            <person name="Shea T."/>
            <person name="Sisk P."/>
            <person name="Sykes S."/>
            <person name="Wortman J."/>
            <person name="Nusbaum C."/>
            <person name="Birren B."/>
        </authorList>
    </citation>
    <scope>NUCLEOTIDE SEQUENCE [LARGE SCALE GENOMIC DNA]</scope>
    <source>
        <strain evidence="3">A-37</strain>
    </source>
</reference>
<proteinExistence type="predicted"/>
<organism evidence="2 3">
    <name type="scientific">Anopheles culicifacies</name>
    <dbReference type="NCBI Taxonomy" id="139723"/>
    <lineage>
        <taxon>Eukaryota</taxon>
        <taxon>Metazoa</taxon>
        <taxon>Ecdysozoa</taxon>
        <taxon>Arthropoda</taxon>
        <taxon>Hexapoda</taxon>
        <taxon>Insecta</taxon>
        <taxon>Pterygota</taxon>
        <taxon>Neoptera</taxon>
        <taxon>Endopterygota</taxon>
        <taxon>Diptera</taxon>
        <taxon>Nematocera</taxon>
        <taxon>Culicoidea</taxon>
        <taxon>Culicidae</taxon>
        <taxon>Anophelinae</taxon>
        <taxon>Anopheles</taxon>
        <taxon>culicifacies species complex</taxon>
    </lineage>
</organism>
<protein>
    <submittedName>
        <fullName evidence="2">Uncharacterized protein</fullName>
    </submittedName>
</protein>
<keyword evidence="1" id="KW-0812">Transmembrane</keyword>
<keyword evidence="1" id="KW-0472">Membrane</keyword>
<dbReference type="EnsemblMetazoa" id="ACUA008212-RA">
    <property type="protein sequence ID" value="ACUA008212-PA"/>
    <property type="gene ID" value="ACUA008212"/>
</dbReference>
<name>A0A182M315_9DIPT</name>
<evidence type="ECO:0000256" key="1">
    <source>
        <dbReference type="SAM" id="Phobius"/>
    </source>
</evidence>
<keyword evidence="3" id="KW-1185">Reference proteome</keyword>
<reference evidence="2" key="2">
    <citation type="submission" date="2020-05" db="UniProtKB">
        <authorList>
            <consortium name="EnsemblMetazoa"/>
        </authorList>
    </citation>
    <scope>IDENTIFICATION</scope>
    <source>
        <strain evidence="2">A-37</strain>
    </source>
</reference>
<dbReference type="AlphaFoldDB" id="A0A182M315"/>
<accession>A0A182M315</accession>
<evidence type="ECO:0000313" key="3">
    <source>
        <dbReference type="Proteomes" id="UP000075883"/>
    </source>
</evidence>
<dbReference type="EMBL" id="AXCM01002216">
    <property type="status" value="NOT_ANNOTATED_CDS"/>
    <property type="molecule type" value="Genomic_DNA"/>
</dbReference>
<evidence type="ECO:0000313" key="2">
    <source>
        <dbReference type="EnsemblMetazoa" id="ACUA008212-PA"/>
    </source>
</evidence>
<keyword evidence="1" id="KW-1133">Transmembrane helix</keyword>
<dbReference type="Proteomes" id="UP000075883">
    <property type="component" value="Unassembled WGS sequence"/>
</dbReference>